<dbReference type="InterPro" id="IPR050965">
    <property type="entry name" value="UPF0336/Enoyl-CoA_hydratase"/>
</dbReference>
<evidence type="ECO:0000259" key="1">
    <source>
        <dbReference type="Pfam" id="PF01575"/>
    </source>
</evidence>
<evidence type="ECO:0000313" key="3">
    <source>
        <dbReference type="Proteomes" id="UP001148838"/>
    </source>
</evidence>
<organism evidence="2 3">
    <name type="scientific">Periplaneta americana</name>
    <name type="common">American cockroach</name>
    <name type="synonym">Blatta americana</name>
    <dbReference type="NCBI Taxonomy" id="6978"/>
    <lineage>
        <taxon>Eukaryota</taxon>
        <taxon>Metazoa</taxon>
        <taxon>Ecdysozoa</taxon>
        <taxon>Arthropoda</taxon>
        <taxon>Hexapoda</taxon>
        <taxon>Insecta</taxon>
        <taxon>Pterygota</taxon>
        <taxon>Neoptera</taxon>
        <taxon>Polyneoptera</taxon>
        <taxon>Dictyoptera</taxon>
        <taxon>Blattodea</taxon>
        <taxon>Blattoidea</taxon>
        <taxon>Blattidae</taxon>
        <taxon>Blattinae</taxon>
        <taxon>Periplaneta</taxon>
    </lineage>
</organism>
<dbReference type="SUPFAM" id="SSF54637">
    <property type="entry name" value="Thioesterase/thiol ester dehydrase-isomerase"/>
    <property type="match status" value="1"/>
</dbReference>
<dbReference type="EMBL" id="JAJSOF020000038">
    <property type="protein sequence ID" value="KAJ4427264.1"/>
    <property type="molecule type" value="Genomic_DNA"/>
</dbReference>
<dbReference type="CDD" id="cd03449">
    <property type="entry name" value="R_hydratase"/>
    <property type="match status" value="1"/>
</dbReference>
<name>A0ABQ8S043_PERAM</name>
<reference evidence="2 3" key="1">
    <citation type="journal article" date="2022" name="Allergy">
        <title>Genome assembly and annotation of Periplaneta americana reveal a comprehensive cockroach allergen profile.</title>
        <authorList>
            <person name="Wang L."/>
            <person name="Xiong Q."/>
            <person name="Saelim N."/>
            <person name="Wang L."/>
            <person name="Nong W."/>
            <person name="Wan A.T."/>
            <person name="Shi M."/>
            <person name="Liu X."/>
            <person name="Cao Q."/>
            <person name="Hui J.H.L."/>
            <person name="Sookrung N."/>
            <person name="Leung T.F."/>
            <person name="Tungtrongchitr A."/>
            <person name="Tsui S.K.W."/>
        </authorList>
    </citation>
    <scope>NUCLEOTIDE SEQUENCE [LARGE SCALE GENOMIC DNA]</scope>
    <source>
        <strain evidence="2">PWHHKU_190912</strain>
    </source>
</reference>
<keyword evidence="3" id="KW-1185">Reference proteome</keyword>
<dbReference type="Proteomes" id="UP001148838">
    <property type="component" value="Unassembled WGS sequence"/>
</dbReference>
<dbReference type="Pfam" id="PF01575">
    <property type="entry name" value="MaoC_dehydratas"/>
    <property type="match status" value="1"/>
</dbReference>
<accession>A0ABQ8S043</accession>
<sequence length="157" mass="17491">MNLRELMPVPEYFCKGVSSETDKFQFPIKERDRVTEIREVSQDDVDAFSKLTGDHNPIHTTNGGKTKAIVHGALLNGLVSGVIGTRLPGPGTMVVLQELNFPNPCFAGEQVTVTVEIESLRKIITCRFWCTVNRDKDLTVLHGYAKLVQMKKNSGKM</sequence>
<gene>
    <name evidence="2" type="ORF">ANN_24882</name>
</gene>
<evidence type="ECO:0000313" key="2">
    <source>
        <dbReference type="EMBL" id="KAJ4427264.1"/>
    </source>
</evidence>
<dbReference type="Gene3D" id="3.10.129.10">
    <property type="entry name" value="Hotdog Thioesterase"/>
    <property type="match status" value="1"/>
</dbReference>
<dbReference type="InterPro" id="IPR029069">
    <property type="entry name" value="HotDog_dom_sf"/>
</dbReference>
<feature type="domain" description="MaoC-like" evidence="1">
    <location>
        <begin position="35"/>
        <end position="120"/>
    </location>
</feature>
<protein>
    <recommendedName>
        <fullName evidence="1">MaoC-like domain-containing protein</fullName>
    </recommendedName>
</protein>
<dbReference type="PANTHER" id="PTHR43437:SF3">
    <property type="entry name" value="HYDROXYACYL-THIOESTER DEHYDRATASE TYPE 2, MITOCHONDRIAL"/>
    <property type="match status" value="1"/>
</dbReference>
<proteinExistence type="predicted"/>
<dbReference type="PANTHER" id="PTHR43437">
    <property type="entry name" value="HYDROXYACYL-THIOESTER DEHYDRATASE TYPE 2, MITOCHONDRIAL-RELATED"/>
    <property type="match status" value="1"/>
</dbReference>
<comment type="caution">
    <text evidence="2">The sequence shown here is derived from an EMBL/GenBank/DDBJ whole genome shotgun (WGS) entry which is preliminary data.</text>
</comment>
<dbReference type="InterPro" id="IPR002539">
    <property type="entry name" value="MaoC-like_dom"/>
</dbReference>